<dbReference type="Proteomes" id="UP001149165">
    <property type="component" value="Unassembled WGS sequence"/>
</dbReference>
<organism evidence="2 3">
    <name type="scientific">Penicillium angulare</name>
    <dbReference type="NCBI Taxonomy" id="116970"/>
    <lineage>
        <taxon>Eukaryota</taxon>
        <taxon>Fungi</taxon>
        <taxon>Dikarya</taxon>
        <taxon>Ascomycota</taxon>
        <taxon>Pezizomycotina</taxon>
        <taxon>Eurotiomycetes</taxon>
        <taxon>Eurotiomycetidae</taxon>
        <taxon>Eurotiales</taxon>
        <taxon>Aspergillaceae</taxon>
        <taxon>Penicillium</taxon>
    </lineage>
</organism>
<proteinExistence type="predicted"/>
<dbReference type="EMBL" id="JAPQKH010000008">
    <property type="protein sequence ID" value="KAJ5083835.1"/>
    <property type="molecule type" value="Genomic_DNA"/>
</dbReference>
<accession>A0A9W9JWB1</accession>
<evidence type="ECO:0000256" key="1">
    <source>
        <dbReference type="SAM" id="MobiDB-lite"/>
    </source>
</evidence>
<keyword evidence="3" id="KW-1185">Reference proteome</keyword>
<reference evidence="2" key="1">
    <citation type="submission" date="2022-11" db="EMBL/GenBank/DDBJ databases">
        <authorList>
            <person name="Petersen C."/>
        </authorList>
    </citation>
    <scope>NUCLEOTIDE SEQUENCE</scope>
    <source>
        <strain evidence="2">IBT 30069</strain>
    </source>
</reference>
<feature type="compositionally biased region" description="Pro residues" evidence="1">
    <location>
        <begin position="39"/>
        <end position="52"/>
    </location>
</feature>
<comment type="caution">
    <text evidence="2">The sequence shown here is derived from an EMBL/GenBank/DDBJ whole genome shotgun (WGS) entry which is preliminary data.</text>
</comment>
<gene>
    <name evidence="2" type="ORF">N7456_013262</name>
</gene>
<name>A0A9W9JWB1_9EURO</name>
<evidence type="ECO:0000313" key="3">
    <source>
        <dbReference type="Proteomes" id="UP001149165"/>
    </source>
</evidence>
<evidence type="ECO:0000313" key="2">
    <source>
        <dbReference type="EMBL" id="KAJ5083835.1"/>
    </source>
</evidence>
<protein>
    <submittedName>
        <fullName evidence="2">Uncharacterized protein</fullName>
    </submittedName>
</protein>
<dbReference type="AlphaFoldDB" id="A0A9W9JWB1"/>
<dbReference type="OrthoDB" id="5357075at2759"/>
<reference evidence="2" key="2">
    <citation type="journal article" date="2023" name="IMA Fungus">
        <title>Comparative genomic study of the Penicillium genus elucidates a diverse pangenome and 15 lateral gene transfer events.</title>
        <authorList>
            <person name="Petersen C."/>
            <person name="Sorensen T."/>
            <person name="Nielsen M.R."/>
            <person name="Sondergaard T.E."/>
            <person name="Sorensen J.L."/>
            <person name="Fitzpatrick D.A."/>
            <person name="Frisvad J.C."/>
            <person name="Nielsen K.L."/>
        </authorList>
    </citation>
    <scope>NUCLEOTIDE SEQUENCE</scope>
    <source>
        <strain evidence="2">IBT 30069</strain>
    </source>
</reference>
<feature type="region of interest" description="Disordered" evidence="1">
    <location>
        <begin position="16"/>
        <end position="53"/>
    </location>
</feature>
<sequence>MQDELAALFDQQMAIESRPEPQGPSYSISQHYNHSSHVVPPPNPPAEIPTPSSPIDTLWQYGIDPSTLLPRQLDLFVHADAEQQQRLVQTWQVYARSAGVLVGNDLTMQDSKEEPEPYMASGYETASSRSEPITGQRYTSATDPVYKSQHWWEMAQTGPMESQYGAFQERSRYDMNGGAARTSLFH</sequence>